<dbReference type="Pfam" id="PF15956">
    <property type="entry name" value="DUF4760"/>
    <property type="match status" value="1"/>
</dbReference>
<dbReference type="Proteomes" id="UP000064920">
    <property type="component" value="Chromosome"/>
</dbReference>
<dbReference type="AlphaFoldDB" id="A0A0N9ZZ63"/>
<proteinExistence type="predicted"/>
<dbReference type="InterPro" id="IPR031876">
    <property type="entry name" value="DUF4760"/>
</dbReference>
<gene>
    <name evidence="1" type="ORF">IMCC12053_1651</name>
</gene>
<dbReference type="PATRIC" id="fig|1397108.4.peg.1684"/>
<reference evidence="1 2" key="1">
    <citation type="submission" date="2015-05" db="EMBL/GenBank/DDBJ databases">
        <authorList>
            <person name="Wang D.B."/>
            <person name="Wang M."/>
        </authorList>
    </citation>
    <scope>NUCLEOTIDE SEQUENCE [LARGE SCALE GENOMIC DNA]</scope>
    <source>
        <strain evidence="1 2">IMCC 12053</strain>
    </source>
</reference>
<evidence type="ECO:0000313" key="2">
    <source>
        <dbReference type="Proteomes" id="UP000064920"/>
    </source>
</evidence>
<dbReference type="OrthoDB" id="9946019at2"/>
<dbReference type="RefSeq" id="WP_062217755.1">
    <property type="nucleotide sequence ID" value="NZ_FOSM01000002.1"/>
</dbReference>
<evidence type="ECO:0000313" key="1">
    <source>
        <dbReference type="EMBL" id="ALI55598.1"/>
    </source>
</evidence>
<accession>A0A0N9ZZ63</accession>
<protein>
    <submittedName>
        <fullName evidence="1">Uncharacterized protein</fullName>
    </submittedName>
</protein>
<dbReference type="EMBL" id="CP012023">
    <property type="protein sequence ID" value="ALI55598.1"/>
    <property type="molecule type" value="Genomic_DNA"/>
</dbReference>
<sequence>MLDQFREWAQTSVIVIGAVMALMTYRRDAKLRRSEWLYRLYQQFYENDRFDPVRRILDYEPEEEIRQLSTDIDNMDGTDSHEAFVDYLNFFEFIAVQLKNKNIRRDEVLDMFDYYIRRLGDHAFVVSYMRKYGYENLDHLVTSLAPKK</sequence>
<keyword evidence="2" id="KW-1185">Reference proteome</keyword>
<dbReference type="STRING" id="1397108.IMCC12053_1651"/>
<dbReference type="KEGG" id="cmar:IMCC12053_1651"/>
<name>A0A0N9ZZ63_9RHOB</name>
<organism evidence="1 2">
    <name type="scientific">Celeribacter marinus</name>
    <dbReference type="NCBI Taxonomy" id="1397108"/>
    <lineage>
        <taxon>Bacteria</taxon>
        <taxon>Pseudomonadati</taxon>
        <taxon>Pseudomonadota</taxon>
        <taxon>Alphaproteobacteria</taxon>
        <taxon>Rhodobacterales</taxon>
        <taxon>Roseobacteraceae</taxon>
        <taxon>Celeribacter</taxon>
    </lineage>
</organism>